<dbReference type="InterPro" id="IPR052341">
    <property type="entry name" value="LOG_family_nucleotidases"/>
</dbReference>
<proteinExistence type="inferred from homology"/>
<dbReference type="EMBL" id="PCTT01000047">
    <property type="protein sequence ID" value="PIP86826.1"/>
    <property type="molecule type" value="Genomic_DNA"/>
</dbReference>
<gene>
    <name evidence="2" type="ORF">COW81_03525</name>
</gene>
<dbReference type="GO" id="GO:0016787">
    <property type="term" value="F:hydrolase activity"/>
    <property type="evidence" value="ECO:0007669"/>
    <property type="project" value="UniProtKB-KW"/>
</dbReference>
<reference evidence="2 3" key="1">
    <citation type="submission" date="2017-09" db="EMBL/GenBank/DDBJ databases">
        <title>Depth-based differentiation of microbial function through sediment-hosted aquifers and enrichment of novel symbionts in the deep terrestrial subsurface.</title>
        <authorList>
            <person name="Probst A.J."/>
            <person name="Ladd B."/>
            <person name="Jarett J.K."/>
            <person name="Geller-Mcgrath D.E."/>
            <person name="Sieber C.M."/>
            <person name="Emerson J.B."/>
            <person name="Anantharaman K."/>
            <person name="Thomas B.C."/>
            <person name="Malmstrom R."/>
            <person name="Stieglmeier M."/>
            <person name="Klingl A."/>
            <person name="Woyke T."/>
            <person name="Ryan C.M."/>
            <person name="Banfield J.F."/>
        </authorList>
    </citation>
    <scope>NUCLEOTIDE SEQUENCE [LARGE SCALE GENOMIC DNA]</scope>
    <source>
        <strain evidence="2">CG22_combo_CG10-13_8_21_14_all_36_13</strain>
    </source>
</reference>
<dbReference type="Proteomes" id="UP000231143">
    <property type="component" value="Unassembled WGS sequence"/>
</dbReference>
<organism evidence="2 3">
    <name type="scientific">Candidatus Campbellbacteria bacterium CG22_combo_CG10-13_8_21_14_all_36_13</name>
    <dbReference type="NCBI Taxonomy" id="1974529"/>
    <lineage>
        <taxon>Bacteria</taxon>
        <taxon>Candidatus Campbelliibacteriota</taxon>
    </lineage>
</organism>
<dbReference type="InterPro" id="IPR005269">
    <property type="entry name" value="LOG"/>
</dbReference>
<keyword evidence="1" id="KW-0203">Cytokinin biosynthesis</keyword>
<dbReference type="InterPro" id="IPR031100">
    <property type="entry name" value="LOG_fam"/>
</dbReference>
<protein>
    <recommendedName>
        <fullName evidence="1">Cytokinin riboside 5'-monophosphate phosphoribohydrolase</fullName>
        <ecNumber evidence="1">3.2.2.n1</ecNumber>
    </recommendedName>
</protein>
<keyword evidence="1" id="KW-0378">Hydrolase</keyword>
<comment type="similarity">
    <text evidence="1">Belongs to the LOG family.</text>
</comment>
<name>A0A2H0DXC4_9BACT</name>
<dbReference type="GO" id="GO:0005829">
    <property type="term" value="C:cytosol"/>
    <property type="evidence" value="ECO:0007669"/>
    <property type="project" value="TreeGrafter"/>
</dbReference>
<dbReference type="PANTHER" id="PTHR43393">
    <property type="entry name" value="CYTOKININ RIBOSIDE 5'-MONOPHOSPHATE PHOSPHORIBOHYDROLASE"/>
    <property type="match status" value="1"/>
</dbReference>
<evidence type="ECO:0000313" key="3">
    <source>
        <dbReference type="Proteomes" id="UP000231143"/>
    </source>
</evidence>
<comment type="caution">
    <text evidence="2">The sequence shown here is derived from an EMBL/GenBank/DDBJ whole genome shotgun (WGS) entry which is preliminary data.</text>
</comment>
<evidence type="ECO:0000313" key="2">
    <source>
        <dbReference type="EMBL" id="PIP86826.1"/>
    </source>
</evidence>
<evidence type="ECO:0000256" key="1">
    <source>
        <dbReference type="RuleBase" id="RU363015"/>
    </source>
</evidence>
<dbReference type="PANTHER" id="PTHR43393:SF2">
    <property type="entry name" value="CYTOKININ RIBOSIDE 5'-MONOPHOSPHATE PHOSPHORIBOHYDROLASE"/>
    <property type="match status" value="1"/>
</dbReference>
<dbReference type="AlphaFoldDB" id="A0A2H0DXC4"/>
<dbReference type="NCBIfam" id="TIGR00730">
    <property type="entry name" value="Rossman fold protein, TIGR00730 family"/>
    <property type="match status" value="1"/>
</dbReference>
<dbReference type="GO" id="GO:0009691">
    <property type="term" value="P:cytokinin biosynthetic process"/>
    <property type="evidence" value="ECO:0007669"/>
    <property type="project" value="UniProtKB-UniRule"/>
</dbReference>
<dbReference type="Gene3D" id="3.40.50.450">
    <property type="match status" value="1"/>
</dbReference>
<dbReference type="EC" id="3.2.2.n1" evidence="1"/>
<dbReference type="SUPFAM" id="SSF102405">
    <property type="entry name" value="MCP/YpsA-like"/>
    <property type="match status" value="1"/>
</dbReference>
<sequence length="235" mass="26808">MIDKKRINVPSVKLHIETLHVDQIFAEIQDRVNRIDKEFMKGFSFIKAHPKSVTFFGSARFEEDHPYYERARSLGEKIAQLGFDVITGGGPGIMQGGNKGAKESGGPGKSLGINIELPFEQVLNPYVDESESFYYFFARKVILTFSAEAYVYFPGGFGTLDEFFEILTLVQTRKIPPVPILLVGREYWEPLDQFIRTTLAEKFKTIEPEDADLYRIVDTDEEVVEIIKNAPLREE</sequence>
<dbReference type="Pfam" id="PF03641">
    <property type="entry name" value="Lysine_decarbox"/>
    <property type="match status" value="1"/>
</dbReference>
<accession>A0A2H0DXC4</accession>